<proteinExistence type="predicted"/>
<sequence length="60" mass="7064">MLRLLALGFLVYGIGIGFKNGWLVIHWSPLLHDVGFTDVNREEPMNWSEFIRQRFEKNDS</sequence>
<dbReference type="RefSeq" id="WP_012194585.1">
    <property type="nucleotide sequence ID" value="NC_009976.1"/>
</dbReference>
<gene>
    <name evidence="1" type="ordered locus">P9211_00291</name>
</gene>
<dbReference type="EMBL" id="CP000878">
    <property type="protein sequence ID" value="ABX07960.1"/>
    <property type="molecule type" value="Genomic_DNA"/>
</dbReference>
<dbReference type="KEGG" id="pmj:P9211_00291"/>
<dbReference type="STRING" id="93059.P9211_00291"/>
<name>A9B9I5_PROM4</name>
<accession>A9B9I5</accession>
<protein>
    <submittedName>
        <fullName evidence="1">Uncharacterized protein</fullName>
    </submittedName>
</protein>
<dbReference type="AlphaFoldDB" id="A9B9I5"/>
<reference evidence="1 2" key="1">
    <citation type="journal article" date="2007" name="PLoS Genet.">
        <title>Patterns and implications of gene gain and loss in the evolution of Prochlorococcus.</title>
        <authorList>
            <person name="Kettler G.C."/>
            <person name="Martiny A.C."/>
            <person name="Huang K."/>
            <person name="Zucker J."/>
            <person name="Coleman M.L."/>
            <person name="Rodrigue S."/>
            <person name="Chen F."/>
            <person name="Lapidus A."/>
            <person name="Ferriera S."/>
            <person name="Johnson J."/>
            <person name="Steglich C."/>
            <person name="Church G.M."/>
            <person name="Richardson P."/>
            <person name="Chisholm S.W."/>
        </authorList>
    </citation>
    <scope>NUCLEOTIDE SEQUENCE [LARGE SCALE GENOMIC DNA]</scope>
    <source>
        <strain evidence="2">MIT 9211</strain>
    </source>
</reference>
<dbReference type="Proteomes" id="UP000000788">
    <property type="component" value="Chromosome"/>
</dbReference>
<dbReference type="OrthoDB" id="561387at2"/>
<keyword evidence="2" id="KW-1185">Reference proteome</keyword>
<evidence type="ECO:0000313" key="2">
    <source>
        <dbReference type="Proteomes" id="UP000000788"/>
    </source>
</evidence>
<organism evidence="1 2">
    <name type="scientific">Prochlorococcus marinus (strain MIT 9211)</name>
    <dbReference type="NCBI Taxonomy" id="93059"/>
    <lineage>
        <taxon>Bacteria</taxon>
        <taxon>Bacillati</taxon>
        <taxon>Cyanobacteriota</taxon>
        <taxon>Cyanophyceae</taxon>
        <taxon>Synechococcales</taxon>
        <taxon>Prochlorococcaceae</taxon>
        <taxon>Prochlorococcus</taxon>
    </lineage>
</organism>
<evidence type="ECO:0000313" key="1">
    <source>
        <dbReference type="EMBL" id="ABX07960.1"/>
    </source>
</evidence>
<dbReference type="HOGENOM" id="CLU_207997_0_0_3"/>